<evidence type="ECO:0000256" key="1">
    <source>
        <dbReference type="SAM" id="Phobius"/>
    </source>
</evidence>
<accession>A0A3G3IM07</accession>
<organism evidence="2 3">
    <name type="scientific">Bathymodiolus thermophilus thioautotrophic gill symbiont</name>
    <dbReference type="NCBI Taxonomy" id="2360"/>
    <lineage>
        <taxon>Bacteria</taxon>
        <taxon>Pseudomonadati</taxon>
        <taxon>Pseudomonadota</taxon>
        <taxon>Gammaproteobacteria</taxon>
        <taxon>sulfur-oxidizing symbionts</taxon>
    </lineage>
</organism>
<dbReference type="RefSeq" id="WP_122951570.1">
    <property type="nucleotide sequence ID" value="NZ_CP024634.1"/>
</dbReference>
<reference evidence="2 3" key="1">
    <citation type="submission" date="2017-11" db="EMBL/GenBank/DDBJ databases">
        <title>Genome sequence of the bacterial symbiont EPR9N from a vent mussel Bathymodiolus thermophilus.</title>
        <authorList>
            <person name="Won Y.-J."/>
        </authorList>
    </citation>
    <scope>NUCLEOTIDE SEQUENCE [LARGE SCALE GENOMIC DNA]</scope>
    <source>
        <strain evidence="2 3">EPR9N</strain>
    </source>
</reference>
<evidence type="ECO:0000313" key="3">
    <source>
        <dbReference type="Proteomes" id="UP000278334"/>
    </source>
</evidence>
<feature type="transmembrane region" description="Helical" evidence="1">
    <location>
        <begin position="38"/>
        <end position="56"/>
    </location>
</feature>
<name>A0A3G3IM07_9GAMM</name>
<keyword evidence="1" id="KW-0472">Membrane</keyword>
<evidence type="ECO:0000313" key="2">
    <source>
        <dbReference type="EMBL" id="AYQ56863.1"/>
    </source>
</evidence>
<dbReference type="EMBL" id="CP024634">
    <property type="protein sequence ID" value="AYQ56863.1"/>
    <property type="molecule type" value="Genomic_DNA"/>
</dbReference>
<protein>
    <submittedName>
        <fullName evidence="2">Uncharacterized protein</fullName>
    </submittedName>
</protein>
<dbReference type="AlphaFoldDB" id="A0A3G3IM07"/>
<keyword evidence="1" id="KW-0812">Transmembrane</keyword>
<gene>
    <name evidence="2" type="ORF">MS2017_1163</name>
</gene>
<sequence>MGGANFFANTDGEGGSTMFAISIFGLENTGKNGKEPKLGAGVRFIFNYVYFLMILWENMGNS</sequence>
<dbReference type="KEGG" id="bthg:MS2017_1163"/>
<keyword evidence="1" id="KW-1133">Transmembrane helix</keyword>
<dbReference type="Proteomes" id="UP000278334">
    <property type="component" value="Chromosome"/>
</dbReference>
<proteinExistence type="predicted"/>